<dbReference type="InterPro" id="IPR036864">
    <property type="entry name" value="Zn2-C6_fun-type_DNA-bd_sf"/>
</dbReference>
<evidence type="ECO:0000313" key="7">
    <source>
        <dbReference type="EMBL" id="KAL2799048.1"/>
    </source>
</evidence>
<name>A0ABR4GJ60_9EURO</name>
<dbReference type="EMBL" id="JBFTWV010000009">
    <property type="protein sequence ID" value="KAL2799048.1"/>
    <property type="molecule type" value="Genomic_DNA"/>
</dbReference>
<sequence length="512" mass="56880">MDSLSTLVACLNCREKHLKCDGDQNGCARCMSLSQPCYFVPSRRGRKTRPDPLPSIQVDAEGVDSPFAVPNVNMLSTFDIEEFAQSQLNLVAPFAPQQHANSHLISLYYSHFHESHPFLPPMPAFLQTTPPRYLLEVVELIGSQYLPSHISQDMSGLLISSIDKADLSVEKVQAYLLLSISSHGCQEPKNARLCITKAIHSSLELGLHRREFSDVICLEYPVRAESVRRTWWEVFVIDTILAAVQVDGSLQFKMAESPDVPLPCEQVEYADGRVDRSQPTLGDLEKELLLHDNGVFSSLAYRIEATAVLRKSLLMAETSSSQFELDLLDASIAAWFHRIPTSKRSIIGNSGEVDQILFQAHMLMHCASIYLHYPKSYLLAFLPSARETFCSHLPDPNTSSANPQIHTAKVVNGAVGLSKLAMFSTSVINYSPFVACTLVLSSVIQLAVLSVDWLPAFGADCQFLSLNIGVLNSMRDMWPIAGNSTQRICELTKEVQLYRSNDSRALLDTFVI</sequence>
<dbReference type="Proteomes" id="UP001610563">
    <property type="component" value="Unassembled WGS sequence"/>
</dbReference>
<dbReference type="SMART" id="SM00066">
    <property type="entry name" value="GAL4"/>
    <property type="match status" value="1"/>
</dbReference>
<dbReference type="PANTHER" id="PTHR47431">
    <property type="entry name" value="ZN(II)2CYS6 TRANSCRIPTION FACTOR (EUROFUNG)-RELATED"/>
    <property type="match status" value="1"/>
</dbReference>
<gene>
    <name evidence="7" type="ORF">BJX66DRAFT_322294</name>
</gene>
<accession>A0ABR4GJ60</accession>
<reference evidence="7 8" key="1">
    <citation type="submission" date="2024-07" db="EMBL/GenBank/DDBJ databases">
        <title>Section-level genome sequencing and comparative genomics of Aspergillus sections Usti and Cavernicolus.</title>
        <authorList>
            <consortium name="Lawrence Berkeley National Laboratory"/>
            <person name="Nybo J.L."/>
            <person name="Vesth T.C."/>
            <person name="Theobald S."/>
            <person name="Frisvad J.C."/>
            <person name="Larsen T.O."/>
            <person name="Kjaerboelling I."/>
            <person name="Rothschild-Mancinelli K."/>
            <person name="Lyhne E.K."/>
            <person name="Kogle M.E."/>
            <person name="Barry K."/>
            <person name="Clum A."/>
            <person name="Na H."/>
            <person name="Ledsgaard L."/>
            <person name="Lin J."/>
            <person name="Lipzen A."/>
            <person name="Kuo A."/>
            <person name="Riley R."/>
            <person name="Mondo S."/>
            <person name="Labutti K."/>
            <person name="Haridas S."/>
            <person name="Pangalinan J."/>
            <person name="Salamov A.A."/>
            <person name="Simmons B.A."/>
            <person name="Magnuson J.K."/>
            <person name="Chen J."/>
            <person name="Drula E."/>
            <person name="Henrissat B."/>
            <person name="Wiebenga A."/>
            <person name="Lubbers R.J."/>
            <person name="Gomes A.C."/>
            <person name="Makela M.R."/>
            <person name="Stajich J."/>
            <person name="Grigoriev I.V."/>
            <person name="Mortensen U.H."/>
            <person name="De Vries R.P."/>
            <person name="Baker S.E."/>
            <person name="Andersen M.R."/>
        </authorList>
    </citation>
    <scope>NUCLEOTIDE SEQUENCE [LARGE SCALE GENOMIC DNA]</scope>
    <source>
        <strain evidence="7 8">CBS 209.92</strain>
    </source>
</reference>
<organism evidence="7 8">
    <name type="scientific">Aspergillus keveii</name>
    <dbReference type="NCBI Taxonomy" id="714993"/>
    <lineage>
        <taxon>Eukaryota</taxon>
        <taxon>Fungi</taxon>
        <taxon>Dikarya</taxon>
        <taxon>Ascomycota</taxon>
        <taxon>Pezizomycotina</taxon>
        <taxon>Eurotiomycetes</taxon>
        <taxon>Eurotiomycetidae</taxon>
        <taxon>Eurotiales</taxon>
        <taxon>Aspergillaceae</taxon>
        <taxon>Aspergillus</taxon>
        <taxon>Aspergillus subgen. Nidulantes</taxon>
    </lineage>
</organism>
<dbReference type="PROSITE" id="PS00463">
    <property type="entry name" value="ZN2_CY6_FUNGAL_1"/>
    <property type="match status" value="1"/>
</dbReference>
<dbReference type="InterPro" id="IPR007219">
    <property type="entry name" value="XnlR_reg_dom"/>
</dbReference>
<evidence type="ECO:0000256" key="4">
    <source>
        <dbReference type="ARBA" id="ARBA00023163"/>
    </source>
</evidence>
<dbReference type="PROSITE" id="PS50048">
    <property type="entry name" value="ZN2_CY6_FUNGAL_2"/>
    <property type="match status" value="1"/>
</dbReference>
<evidence type="ECO:0000256" key="3">
    <source>
        <dbReference type="ARBA" id="ARBA00023125"/>
    </source>
</evidence>
<keyword evidence="8" id="KW-1185">Reference proteome</keyword>
<dbReference type="CDD" id="cd00067">
    <property type="entry name" value="GAL4"/>
    <property type="match status" value="1"/>
</dbReference>
<dbReference type="PANTHER" id="PTHR47431:SF2">
    <property type="entry name" value="ZN(II)2CYS6 TRANSCRIPTION FACTOR (EUROFUNG)"/>
    <property type="match status" value="1"/>
</dbReference>
<evidence type="ECO:0000259" key="6">
    <source>
        <dbReference type="PROSITE" id="PS50048"/>
    </source>
</evidence>
<keyword evidence="5" id="KW-0539">Nucleus</keyword>
<evidence type="ECO:0000256" key="2">
    <source>
        <dbReference type="ARBA" id="ARBA00023015"/>
    </source>
</evidence>
<proteinExistence type="predicted"/>
<keyword evidence="1" id="KW-0479">Metal-binding</keyword>
<protein>
    <submittedName>
        <fullName evidence="7">Fungal-specific transcription factor domain-containing protein</fullName>
    </submittedName>
</protein>
<dbReference type="CDD" id="cd12148">
    <property type="entry name" value="fungal_TF_MHR"/>
    <property type="match status" value="1"/>
</dbReference>
<dbReference type="Gene3D" id="4.10.240.10">
    <property type="entry name" value="Zn(2)-C6 fungal-type DNA-binding domain"/>
    <property type="match status" value="1"/>
</dbReference>
<comment type="caution">
    <text evidence="7">The sequence shown here is derived from an EMBL/GenBank/DDBJ whole genome shotgun (WGS) entry which is preliminary data.</text>
</comment>
<dbReference type="SUPFAM" id="SSF57701">
    <property type="entry name" value="Zn2/Cys6 DNA-binding domain"/>
    <property type="match status" value="1"/>
</dbReference>
<keyword evidence="4" id="KW-0804">Transcription</keyword>
<dbReference type="Pfam" id="PF00172">
    <property type="entry name" value="Zn_clus"/>
    <property type="match status" value="1"/>
</dbReference>
<feature type="domain" description="Zn(2)-C6 fungal-type" evidence="6">
    <location>
        <begin position="9"/>
        <end position="39"/>
    </location>
</feature>
<dbReference type="InterPro" id="IPR001138">
    <property type="entry name" value="Zn2Cys6_DnaBD"/>
</dbReference>
<dbReference type="Pfam" id="PF04082">
    <property type="entry name" value="Fungal_trans"/>
    <property type="match status" value="1"/>
</dbReference>
<evidence type="ECO:0000256" key="5">
    <source>
        <dbReference type="ARBA" id="ARBA00023242"/>
    </source>
</evidence>
<keyword evidence="3" id="KW-0238">DNA-binding</keyword>
<keyword evidence="2" id="KW-0805">Transcription regulation</keyword>
<evidence type="ECO:0000313" key="8">
    <source>
        <dbReference type="Proteomes" id="UP001610563"/>
    </source>
</evidence>
<evidence type="ECO:0000256" key="1">
    <source>
        <dbReference type="ARBA" id="ARBA00022723"/>
    </source>
</evidence>